<organism evidence="2 3">
    <name type="scientific">Neptunitalea chrysea</name>
    <dbReference type="NCBI Taxonomy" id="1647581"/>
    <lineage>
        <taxon>Bacteria</taxon>
        <taxon>Pseudomonadati</taxon>
        <taxon>Bacteroidota</taxon>
        <taxon>Flavobacteriia</taxon>
        <taxon>Flavobacteriales</taxon>
        <taxon>Flavobacteriaceae</taxon>
        <taxon>Neptunitalea</taxon>
    </lineage>
</organism>
<keyword evidence="3" id="KW-1185">Reference proteome</keyword>
<proteinExistence type="predicted"/>
<feature type="transmembrane region" description="Helical" evidence="1">
    <location>
        <begin position="41"/>
        <end position="60"/>
    </location>
</feature>
<dbReference type="Proteomes" id="UP001143545">
    <property type="component" value="Unassembled WGS sequence"/>
</dbReference>
<sequence length="163" mass="18314">METEKIFKTKTGFCHILPDKIILTRDGIIGNVAKVTVGNNISRILLIYGGLSLFLLYSAFSSFQKGQTSMSVLYGIIGLFLIYGIFTSLNNSATPIIERNKIKGIKLKKAIFGLTRSQFEVLFEDDNEKIKKRLIMLPGSMTDGQNETEKAIRIMTEEKLLNE</sequence>
<keyword evidence="1" id="KW-0812">Transmembrane</keyword>
<evidence type="ECO:0000256" key="1">
    <source>
        <dbReference type="SAM" id="Phobius"/>
    </source>
</evidence>
<accession>A0A9W6B9K5</accession>
<feature type="transmembrane region" description="Helical" evidence="1">
    <location>
        <begin position="72"/>
        <end position="89"/>
    </location>
</feature>
<dbReference type="RefSeq" id="WP_281756318.1">
    <property type="nucleotide sequence ID" value="NZ_BRVP01000029.1"/>
</dbReference>
<comment type="caution">
    <text evidence="2">The sequence shown here is derived from an EMBL/GenBank/DDBJ whole genome shotgun (WGS) entry which is preliminary data.</text>
</comment>
<evidence type="ECO:0000313" key="3">
    <source>
        <dbReference type="Proteomes" id="UP001143545"/>
    </source>
</evidence>
<evidence type="ECO:0008006" key="4">
    <source>
        <dbReference type="Google" id="ProtNLM"/>
    </source>
</evidence>
<protein>
    <recommendedName>
        <fullName evidence="4">Phosphoribosylaminoimidazolesuccinocarboxamide synthase</fullName>
    </recommendedName>
</protein>
<keyword evidence="1" id="KW-1133">Transmembrane helix</keyword>
<name>A0A9W6B9K5_9FLAO</name>
<evidence type="ECO:0000313" key="2">
    <source>
        <dbReference type="EMBL" id="GLB53983.1"/>
    </source>
</evidence>
<dbReference type="AlphaFoldDB" id="A0A9W6B9K5"/>
<reference evidence="2" key="1">
    <citation type="submission" date="2022-07" db="EMBL/GenBank/DDBJ databases">
        <title>Taxonomy of Novel Oxalotrophic and Methylotrophic Bacteria.</title>
        <authorList>
            <person name="Sahin N."/>
            <person name="Tani A."/>
        </authorList>
    </citation>
    <scope>NUCLEOTIDE SEQUENCE</scope>
    <source>
        <strain evidence="2">AM327</strain>
    </source>
</reference>
<dbReference type="EMBL" id="BRVP01000029">
    <property type="protein sequence ID" value="GLB53983.1"/>
    <property type="molecule type" value="Genomic_DNA"/>
</dbReference>
<gene>
    <name evidence="2" type="ORF">NBRC110019_30240</name>
</gene>
<keyword evidence="1" id="KW-0472">Membrane</keyword>